<sequence length="327" mass="36609">MAVSGILVVCDAKEYDSEYNLQIITKARFLANQCCKDVSAICVGNYDEKRLKKLIDYGANTVIIYESAKKIEVNEFADIITEIINQQRPEVIMFSESSYGKASAAILSTRFESGVITDCIDIQFMNDFFFYKEEVNSSFIAKIKCTSCNIKIATIKKDVFVKKQYDETIDGKISKIQLNSKKRTYNDIVEIIESNKIKVKKYVDINKYSIVFCIGRGVSKKQTRDKIFDIAERYGIGVIGTRAAVEAGMIEKAYQVGQSGKNISPQIYIGLGVSGASQHMVGIKNAGITIAINKDENANIFNYSDYSIVEDVDNIISEIEKSLTVFN</sequence>
<dbReference type="Gene3D" id="3.40.50.620">
    <property type="entry name" value="HUPs"/>
    <property type="match status" value="1"/>
</dbReference>
<feature type="binding site" evidence="2">
    <location>
        <begin position="255"/>
        <end position="259"/>
    </location>
    <ligand>
        <name>FAD</name>
        <dbReference type="ChEBI" id="CHEBI:57692"/>
    </ligand>
</feature>
<dbReference type="GO" id="GO:0009055">
    <property type="term" value="F:electron transfer activity"/>
    <property type="evidence" value="ECO:0007669"/>
    <property type="project" value="InterPro"/>
</dbReference>
<dbReference type="SUPFAM" id="SSF52402">
    <property type="entry name" value="Adenine nucleotide alpha hydrolases-like"/>
    <property type="match status" value="1"/>
</dbReference>
<protein>
    <submittedName>
        <fullName evidence="3">Caffeyl-CoA reductase-Etf complex subunit CarE</fullName>
        <ecNumber evidence="3">1.3.1.108</ecNumber>
    </submittedName>
</protein>
<feature type="binding site" evidence="2">
    <location>
        <position position="216"/>
    </location>
    <ligand>
        <name>FAD</name>
        <dbReference type="ChEBI" id="CHEBI:57692"/>
    </ligand>
</feature>
<reference evidence="3 4" key="1">
    <citation type="submission" date="2022-04" db="EMBL/GenBank/DDBJ databases">
        <title>Genome sequence of C. roseum typestrain.</title>
        <authorList>
            <person name="Poehlein A."/>
            <person name="Schoch T."/>
            <person name="Duerre P."/>
            <person name="Daniel R."/>
        </authorList>
    </citation>
    <scope>NUCLEOTIDE SEQUENCE [LARGE SCALE GENOMIC DNA]</scope>
    <source>
        <strain evidence="3 4">DSM 7320</strain>
    </source>
</reference>
<evidence type="ECO:0000256" key="2">
    <source>
        <dbReference type="PIRSR" id="PIRSR000089-1"/>
    </source>
</evidence>
<dbReference type="EMBL" id="CP096983">
    <property type="protein sequence ID" value="URZ12906.1"/>
    <property type="molecule type" value="Genomic_DNA"/>
</dbReference>
<dbReference type="Proteomes" id="UP000190951">
    <property type="component" value="Chromosome"/>
</dbReference>
<proteinExistence type="inferred from homology"/>
<dbReference type="Pfam" id="PF01012">
    <property type="entry name" value="ETF"/>
    <property type="match status" value="1"/>
</dbReference>
<keyword evidence="2" id="KW-0274">FAD</keyword>
<dbReference type="InterPro" id="IPR001308">
    <property type="entry name" value="ETF_a/FixB"/>
</dbReference>
<dbReference type="Gene3D" id="3.40.50.1220">
    <property type="entry name" value="TPP-binding domain"/>
    <property type="match status" value="1"/>
</dbReference>
<dbReference type="GO" id="GO:0050660">
    <property type="term" value="F:flavin adenine dinucleotide binding"/>
    <property type="evidence" value="ECO:0007669"/>
    <property type="project" value="InterPro"/>
</dbReference>
<dbReference type="InterPro" id="IPR014731">
    <property type="entry name" value="ETF_asu_C"/>
</dbReference>
<feature type="binding site" evidence="2">
    <location>
        <begin position="241"/>
        <end position="242"/>
    </location>
    <ligand>
        <name>FAD</name>
        <dbReference type="ChEBI" id="CHEBI:57692"/>
    </ligand>
</feature>
<evidence type="ECO:0000256" key="1">
    <source>
        <dbReference type="ARBA" id="ARBA00005817"/>
    </source>
</evidence>
<dbReference type="InterPro" id="IPR014729">
    <property type="entry name" value="Rossmann-like_a/b/a_fold"/>
</dbReference>
<dbReference type="AlphaFoldDB" id="A0A1S8MC19"/>
<dbReference type="GO" id="GO:0033539">
    <property type="term" value="P:fatty acid beta-oxidation using acyl-CoA dehydrogenase"/>
    <property type="evidence" value="ECO:0007669"/>
    <property type="project" value="TreeGrafter"/>
</dbReference>
<keyword evidence="4" id="KW-1185">Reference proteome</keyword>
<keyword evidence="3" id="KW-0560">Oxidoreductase</keyword>
<dbReference type="PIRSF" id="PIRSF000089">
    <property type="entry name" value="Electra_flavoP_a"/>
    <property type="match status" value="1"/>
</dbReference>
<dbReference type="InterPro" id="IPR029035">
    <property type="entry name" value="DHS-like_NAD/FAD-binding_dom"/>
</dbReference>
<dbReference type="RefSeq" id="WP_077833169.1">
    <property type="nucleotide sequence ID" value="NZ_CP096983.1"/>
</dbReference>
<dbReference type="InterPro" id="IPR014730">
    <property type="entry name" value="ETF_a/b_N"/>
</dbReference>
<dbReference type="EC" id="1.3.1.108" evidence="3"/>
<dbReference type="STRING" id="84029.CROST_38190"/>
<dbReference type="SUPFAM" id="SSF52467">
    <property type="entry name" value="DHS-like NAD/FAD-binding domain"/>
    <property type="match status" value="1"/>
</dbReference>
<accession>A0A1S8MC19</accession>
<dbReference type="SMART" id="SM00893">
    <property type="entry name" value="ETF"/>
    <property type="match status" value="1"/>
</dbReference>
<comment type="similarity">
    <text evidence="1">Belongs to the ETF alpha-subunit/FixB family.</text>
</comment>
<dbReference type="GO" id="GO:0016491">
    <property type="term" value="F:oxidoreductase activity"/>
    <property type="evidence" value="ECO:0007669"/>
    <property type="project" value="UniProtKB-KW"/>
</dbReference>
<dbReference type="Pfam" id="PF00766">
    <property type="entry name" value="ETF_alpha"/>
    <property type="match status" value="1"/>
</dbReference>
<dbReference type="PANTHER" id="PTHR43153">
    <property type="entry name" value="ELECTRON TRANSFER FLAVOPROTEIN ALPHA"/>
    <property type="match status" value="1"/>
</dbReference>
<dbReference type="KEGG" id="crw:CROST_036510"/>
<name>A0A1S8MC19_9CLOT</name>
<gene>
    <name evidence="3" type="primary">carE_3</name>
    <name evidence="3" type="ORF">CROST_036510</name>
</gene>
<feature type="binding site" evidence="2">
    <location>
        <begin position="272"/>
        <end position="279"/>
    </location>
    <ligand>
        <name>FAD</name>
        <dbReference type="ChEBI" id="CHEBI:57692"/>
    </ligand>
</feature>
<feature type="binding site" evidence="2">
    <location>
        <position position="293"/>
    </location>
    <ligand>
        <name>FAD</name>
        <dbReference type="ChEBI" id="CHEBI:57692"/>
    </ligand>
</feature>
<dbReference type="PANTHER" id="PTHR43153:SF1">
    <property type="entry name" value="ELECTRON TRANSFER FLAVOPROTEIN SUBUNIT ALPHA, MITOCHONDRIAL"/>
    <property type="match status" value="1"/>
</dbReference>
<comment type="cofactor">
    <cofactor evidence="2">
        <name>FAD</name>
        <dbReference type="ChEBI" id="CHEBI:57692"/>
    </cofactor>
    <text evidence="2">Binds 1 FAD per dimer.</text>
</comment>
<evidence type="ECO:0000313" key="3">
    <source>
        <dbReference type="EMBL" id="URZ12906.1"/>
    </source>
</evidence>
<evidence type="ECO:0000313" key="4">
    <source>
        <dbReference type="Proteomes" id="UP000190951"/>
    </source>
</evidence>
<keyword evidence="2" id="KW-0285">Flavoprotein</keyword>
<organism evidence="3 4">
    <name type="scientific">Clostridium felsineum</name>
    <dbReference type="NCBI Taxonomy" id="36839"/>
    <lineage>
        <taxon>Bacteria</taxon>
        <taxon>Bacillati</taxon>
        <taxon>Bacillota</taxon>
        <taxon>Clostridia</taxon>
        <taxon>Eubacteriales</taxon>
        <taxon>Clostridiaceae</taxon>
        <taxon>Clostridium</taxon>
    </lineage>
</organism>